<dbReference type="Proteomes" id="UP001275084">
    <property type="component" value="Unassembled WGS sequence"/>
</dbReference>
<protein>
    <recommendedName>
        <fullName evidence="4">Monooxygenase</fullName>
    </recommendedName>
</protein>
<reference evidence="2" key="1">
    <citation type="journal article" date="2023" name="Mol. Phylogenet. Evol.">
        <title>Genome-scale phylogeny and comparative genomics of the fungal order Sordariales.</title>
        <authorList>
            <person name="Hensen N."/>
            <person name="Bonometti L."/>
            <person name="Westerberg I."/>
            <person name="Brannstrom I.O."/>
            <person name="Guillou S."/>
            <person name="Cros-Aarteil S."/>
            <person name="Calhoun S."/>
            <person name="Haridas S."/>
            <person name="Kuo A."/>
            <person name="Mondo S."/>
            <person name="Pangilinan J."/>
            <person name="Riley R."/>
            <person name="LaButti K."/>
            <person name="Andreopoulos B."/>
            <person name="Lipzen A."/>
            <person name="Chen C."/>
            <person name="Yan M."/>
            <person name="Daum C."/>
            <person name="Ng V."/>
            <person name="Clum A."/>
            <person name="Steindorff A."/>
            <person name="Ohm R.A."/>
            <person name="Martin F."/>
            <person name="Silar P."/>
            <person name="Natvig D.O."/>
            <person name="Lalanne C."/>
            <person name="Gautier V."/>
            <person name="Ament-Velasquez S.L."/>
            <person name="Kruys A."/>
            <person name="Hutchinson M.I."/>
            <person name="Powell A.J."/>
            <person name="Barry K."/>
            <person name="Miller A.N."/>
            <person name="Grigoriev I.V."/>
            <person name="Debuchy R."/>
            <person name="Gladieux P."/>
            <person name="Hiltunen Thoren M."/>
            <person name="Johannesson H."/>
        </authorList>
    </citation>
    <scope>NUCLEOTIDE SEQUENCE</scope>
    <source>
        <strain evidence="2">CBS 955.72</strain>
    </source>
</reference>
<evidence type="ECO:0000313" key="2">
    <source>
        <dbReference type="EMBL" id="KAK3347067.1"/>
    </source>
</evidence>
<organism evidence="2 3">
    <name type="scientific">Lasiosphaeria hispida</name>
    <dbReference type="NCBI Taxonomy" id="260671"/>
    <lineage>
        <taxon>Eukaryota</taxon>
        <taxon>Fungi</taxon>
        <taxon>Dikarya</taxon>
        <taxon>Ascomycota</taxon>
        <taxon>Pezizomycotina</taxon>
        <taxon>Sordariomycetes</taxon>
        <taxon>Sordariomycetidae</taxon>
        <taxon>Sordariales</taxon>
        <taxon>Lasiosphaeriaceae</taxon>
        <taxon>Lasiosphaeria</taxon>
    </lineage>
</organism>
<dbReference type="InterPro" id="IPR011008">
    <property type="entry name" value="Dimeric_a/b-barrel"/>
</dbReference>
<reference evidence="2" key="2">
    <citation type="submission" date="2023-06" db="EMBL/GenBank/DDBJ databases">
        <authorList>
            <consortium name="Lawrence Berkeley National Laboratory"/>
            <person name="Haridas S."/>
            <person name="Hensen N."/>
            <person name="Bonometti L."/>
            <person name="Westerberg I."/>
            <person name="Brannstrom I.O."/>
            <person name="Guillou S."/>
            <person name="Cros-Aarteil S."/>
            <person name="Calhoun S."/>
            <person name="Kuo A."/>
            <person name="Mondo S."/>
            <person name="Pangilinan J."/>
            <person name="Riley R."/>
            <person name="Labutti K."/>
            <person name="Andreopoulos B."/>
            <person name="Lipzen A."/>
            <person name="Chen C."/>
            <person name="Yanf M."/>
            <person name="Daum C."/>
            <person name="Ng V."/>
            <person name="Clum A."/>
            <person name="Steindorff A."/>
            <person name="Ohm R."/>
            <person name="Martin F."/>
            <person name="Silar P."/>
            <person name="Natvig D."/>
            <person name="Lalanne C."/>
            <person name="Gautier V."/>
            <person name="Ament-Velasquez S.L."/>
            <person name="Kruys A."/>
            <person name="Hutchinson M.I."/>
            <person name="Powell A.J."/>
            <person name="Barry K."/>
            <person name="Miller A.N."/>
            <person name="Grigoriev I.V."/>
            <person name="Debuchy R."/>
            <person name="Gladieux P."/>
            <person name="Thoren M.H."/>
            <person name="Johannesson H."/>
        </authorList>
    </citation>
    <scope>NUCLEOTIDE SEQUENCE</scope>
    <source>
        <strain evidence="2">CBS 955.72</strain>
    </source>
</reference>
<sequence length="288" mass="31950">MGTAFQPFAAASATRHTHPRSGAITRYTILRDNFTIGTWMALGSLLQSLVFVVLPARYALLPVVGLLSHRILRSLLMQLGLIQNTQMAGVYPGKFTAQIPGRNSEPPRRSSEQDVTIMILAARSNHALGMLGPGYSDVANHFNGMLNDLWKGGEKYGFLGSSSWLSANERHAGNQIMVITYFRSQEELHAYAHGPLHSKAWNWWNSIAKTHPYLSIMHEVYTVPKGQWENIFVNNHLTGIAATNARAEIDGERLRPLFDATRGSLRSQLGRLGQGTGAENEEYGEDTY</sequence>
<dbReference type="SUPFAM" id="SSF54909">
    <property type="entry name" value="Dimeric alpha+beta barrel"/>
    <property type="match status" value="1"/>
</dbReference>
<feature type="compositionally biased region" description="Acidic residues" evidence="1">
    <location>
        <begin position="279"/>
        <end position="288"/>
    </location>
</feature>
<dbReference type="InterPro" id="IPR025444">
    <property type="entry name" value="Monooxy_af470"/>
</dbReference>
<feature type="region of interest" description="Disordered" evidence="1">
    <location>
        <begin position="269"/>
        <end position="288"/>
    </location>
</feature>
<dbReference type="AlphaFoldDB" id="A0AAJ0HCL0"/>
<evidence type="ECO:0000256" key="1">
    <source>
        <dbReference type="SAM" id="MobiDB-lite"/>
    </source>
</evidence>
<evidence type="ECO:0000313" key="3">
    <source>
        <dbReference type="Proteomes" id="UP001275084"/>
    </source>
</evidence>
<keyword evidence="3" id="KW-1185">Reference proteome</keyword>
<comment type="caution">
    <text evidence="2">The sequence shown here is derived from an EMBL/GenBank/DDBJ whole genome shotgun (WGS) entry which is preliminary data.</text>
</comment>
<name>A0AAJ0HCL0_9PEZI</name>
<dbReference type="EMBL" id="JAUIQD010000006">
    <property type="protein sequence ID" value="KAK3347067.1"/>
    <property type="molecule type" value="Genomic_DNA"/>
</dbReference>
<evidence type="ECO:0008006" key="4">
    <source>
        <dbReference type="Google" id="ProtNLM"/>
    </source>
</evidence>
<dbReference type="Pfam" id="PF13826">
    <property type="entry name" value="Monooxy_af470-like"/>
    <property type="match status" value="1"/>
</dbReference>
<gene>
    <name evidence="2" type="ORF">B0T25DRAFT_507765</name>
</gene>
<accession>A0AAJ0HCL0</accession>
<proteinExistence type="predicted"/>